<dbReference type="Proteomes" id="UP000295578">
    <property type="component" value="Unassembled WGS sequence"/>
</dbReference>
<evidence type="ECO:0000313" key="4">
    <source>
        <dbReference type="EMBL" id="TDD87817.1"/>
    </source>
</evidence>
<feature type="signal peptide" evidence="1">
    <location>
        <begin position="1"/>
        <end position="25"/>
    </location>
</feature>
<name>A0A4V2YX69_9ACTN</name>
<dbReference type="Gene3D" id="2.60.420.10">
    <property type="entry name" value="Maltose phosphorylase, domain 3"/>
    <property type="match status" value="1"/>
</dbReference>
<accession>A0A4V2YX69</accession>
<dbReference type="InterPro" id="IPR008928">
    <property type="entry name" value="6-hairpin_glycosidase_sf"/>
</dbReference>
<dbReference type="Pfam" id="PF17389">
    <property type="entry name" value="Bac_rhamnosid6H"/>
    <property type="match status" value="1"/>
</dbReference>
<dbReference type="InterPro" id="IPR012341">
    <property type="entry name" value="6hp_glycosidase-like_sf"/>
</dbReference>
<keyword evidence="5" id="KW-1185">Reference proteome</keyword>
<gene>
    <name evidence="4" type="ORF">E1293_07345</name>
</gene>
<reference evidence="4 5" key="1">
    <citation type="submission" date="2019-03" db="EMBL/GenBank/DDBJ databases">
        <title>Draft genome sequences of novel Actinobacteria.</title>
        <authorList>
            <person name="Sahin N."/>
            <person name="Ay H."/>
            <person name="Saygin H."/>
        </authorList>
    </citation>
    <scope>NUCLEOTIDE SEQUENCE [LARGE SCALE GENOMIC DNA]</scope>
    <source>
        <strain evidence="4 5">DSM 45941</strain>
    </source>
</reference>
<evidence type="ECO:0000259" key="2">
    <source>
        <dbReference type="Pfam" id="PF17389"/>
    </source>
</evidence>
<sequence>MIRKSVAAAIAVPAVLLGSVPAASAQPAGTQPADQVLAPASRTVKPRAVTLSDARGGSIDGRPDALLRRDGKAVRLTSTGGRATSPIITLDFGGDIAGKAALRVLSASQNRPGLHVCFSESRMHMALKPGQNGGETEHAPGCDTANVFNGYPGQPYTWDSDSHALPLDKARLPATVKDDELRGGFRYATVFLDGPGWVDLDAMTVGFTAAPNQRDLRAYRGSFRSADPELNKIWYAGAYTVQLDTDLPTRLKGNIAADPAAVCWPNTPGEPDTSHNTLAVADPNIPVMLDGGKRDRDPFTGDLAVQGPVAYLSTGDTATLRNTLDAFAKQQVADGFVPGNGQICPESNGHVLGDYNVWFVHDVYLHWLYTADPKALGDWWTAVTGATDWAAKQIDDSGLVSYAAYGDDGGCGTYGYNNCEHLTFFNAGLYQALREVAQMARAKGQDDLAASYESKAGGLAKAIQAKLWDEEAGAYRQSTEKPDVYPQDANAFAVSAGIAAPAQARRAMAYLKTRNWGPYGSLTVPEGTTGAAIDPRYEPLPQGVEADARFGVDDASGLELIRRGWGYQLKRDPGNTFWEKANPDGTPGIGSFTSLAHGWASQPTVTLTNRVLGVTPTGAGYTRFDVRPHPSGLPWAQGTVPTPHGDIVASWRRTGHGFQLKVTAPRGTHGRLAVPVDSSTRRVTLDGRTVWAAGKPTARGVSTDGSFVYVDGASAGRHTLTAH</sequence>
<dbReference type="PANTHER" id="PTHR34987">
    <property type="entry name" value="C, PUTATIVE (AFU_ORTHOLOGUE AFUA_3G02880)-RELATED"/>
    <property type="match status" value="1"/>
</dbReference>
<dbReference type="InterPro" id="IPR035398">
    <property type="entry name" value="Bac_rhamnosid_C"/>
</dbReference>
<feature type="chain" id="PRO_5020518852" description="Alpha-L-rhamnosidase" evidence="1">
    <location>
        <begin position="26"/>
        <end position="723"/>
    </location>
</feature>
<evidence type="ECO:0000259" key="3">
    <source>
        <dbReference type="Pfam" id="PF17390"/>
    </source>
</evidence>
<dbReference type="AlphaFoldDB" id="A0A4V2YX69"/>
<evidence type="ECO:0008006" key="6">
    <source>
        <dbReference type="Google" id="ProtNLM"/>
    </source>
</evidence>
<feature type="domain" description="Alpha-L-rhamnosidase C-terminal" evidence="3">
    <location>
        <begin position="613"/>
        <end position="682"/>
    </location>
</feature>
<dbReference type="Pfam" id="PF17390">
    <property type="entry name" value="Bac_rhamnosid_C"/>
    <property type="match status" value="1"/>
</dbReference>
<dbReference type="SUPFAM" id="SSF48208">
    <property type="entry name" value="Six-hairpin glycosidases"/>
    <property type="match status" value="1"/>
</dbReference>
<dbReference type="InterPro" id="IPR035396">
    <property type="entry name" value="Bac_rhamnosid6H"/>
</dbReference>
<protein>
    <recommendedName>
        <fullName evidence="6">Alpha-L-rhamnosidase</fullName>
    </recommendedName>
</protein>
<feature type="domain" description="Alpha-L-rhamnosidase six-hairpin glycosidase" evidence="2">
    <location>
        <begin position="287"/>
        <end position="507"/>
    </location>
</feature>
<dbReference type="RefSeq" id="WP_132195186.1">
    <property type="nucleotide sequence ID" value="NZ_SMKY01000021.1"/>
</dbReference>
<dbReference type="OrthoDB" id="9815108at2"/>
<dbReference type="GO" id="GO:0005975">
    <property type="term" value="P:carbohydrate metabolic process"/>
    <property type="evidence" value="ECO:0007669"/>
    <property type="project" value="InterPro"/>
</dbReference>
<keyword evidence="1" id="KW-0732">Signal</keyword>
<evidence type="ECO:0000313" key="5">
    <source>
        <dbReference type="Proteomes" id="UP000295578"/>
    </source>
</evidence>
<proteinExistence type="predicted"/>
<comment type="caution">
    <text evidence="4">The sequence shown here is derived from an EMBL/GenBank/DDBJ whole genome shotgun (WGS) entry which is preliminary data.</text>
</comment>
<organism evidence="4 5">
    <name type="scientific">Actinomadura darangshiensis</name>
    <dbReference type="NCBI Taxonomy" id="705336"/>
    <lineage>
        <taxon>Bacteria</taxon>
        <taxon>Bacillati</taxon>
        <taxon>Actinomycetota</taxon>
        <taxon>Actinomycetes</taxon>
        <taxon>Streptosporangiales</taxon>
        <taxon>Thermomonosporaceae</taxon>
        <taxon>Actinomadura</taxon>
    </lineage>
</organism>
<dbReference type="EMBL" id="SMKY01000021">
    <property type="protein sequence ID" value="TDD87817.1"/>
    <property type="molecule type" value="Genomic_DNA"/>
</dbReference>
<evidence type="ECO:0000256" key="1">
    <source>
        <dbReference type="SAM" id="SignalP"/>
    </source>
</evidence>
<dbReference type="PANTHER" id="PTHR34987:SF6">
    <property type="entry name" value="ALPHA-L-RHAMNOSIDASE SIX-HAIRPIN GLYCOSIDASE DOMAIN-CONTAINING PROTEIN"/>
    <property type="match status" value="1"/>
</dbReference>
<dbReference type="Gene3D" id="1.50.10.10">
    <property type="match status" value="1"/>
</dbReference>